<accession>A0AAW0QK95</accession>
<proteinExistence type="predicted"/>
<protein>
    <submittedName>
        <fullName evidence="2">Uncharacterized protein</fullName>
    </submittedName>
</protein>
<dbReference type="PROSITE" id="PS51257">
    <property type="entry name" value="PROKAR_LIPOPROTEIN"/>
    <property type="match status" value="1"/>
</dbReference>
<evidence type="ECO:0000256" key="1">
    <source>
        <dbReference type="SAM" id="Phobius"/>
    </source>
</evidence>
<dbReference type="Proteomes" id="UP001392437">
    <property type="component" value="Unassembled WGS sequence"/>
</dbReference>
<comment type="caution">
    <text evidence="2">The sequence shown here is derived from an EMBL/GenBank/DDBJ whole genome shotgun (WGS) entry which is preliminary data.</text>
</comment>
<feature type="transmembrane region" description="Helical" evidence="1">
    <location>
        <begin position="129"/>
        <end position="148"/>
    </location>
</feature>
<dbReference type="EMBL" id="JAQQWP010000009">
    <property type="protein sequence ID" value="KAK8100139.1"/>
    <property type="molecule type" value="Genomic_DNA"/>
</dbReference>
<evidence type="ECO:0000313" key="2">
    <source>
        <dbReference type="EMBL" id="KAK8100139.1"/>
    </source>
</evidence>
<sequence>MAMKVYEGIWRKRYFVPSWIIQCLVSGFFFVAACLILWATSLLKDDYSLGVDYDLWRDADTRKWLIGEGVYMLLLTLYTIISAIVESSLFHRRRLAPKTVTILAVVRTLGWLVYLIVSAVATARAVSGALDVILGLIMVASALVQLYYGAKFTHKERKGQLLQPGAAGGNKVGDAEYGMHNFAPAPNNHNTASYA</sequence>
<keyword evidence="1" id="KW-0812">Transmembrane</keyword>
<keyword evidence="1" id="KW-1133">Transmembrane helix</keyword>
<keyword evidence="1" id="KW-0472">Membrane</keyword>
<evidence type="ECO:0000313" key="3">
    <source>
        <dbReference type="Proteomes" id="UP001392437"/>
    </source>
</evidence>
<name>A0AAW0QK95_9PEZI</name>
<feature type="transmembrane region" description="Helical" evidence="1">
    <location>
        <begin position="20"/>
        <end position="39"/>
    </location>
</feature>
<keyword evidence="3" id="KW-1185">Reference proteome</keyword>
<feature type="transmembrane region" description="Helical" evidence="1">
    <location>
        <begin position="102"/>
        <end position="123"/>
    </location>
</feature>
<reference evidence="2 3" key="1">
    <citation type="submission" date="2023-01" db="EMBL/GenBank/DDBJ databases">
        <title>Analysis of 21 Apiospora genomes using comparative genomics revels a genus with tremendous synthesis potential of carbohydrate active enzymes and secondary metabolites.</title>
        <authorList>
            <person name="Sorensen T."/>
        </authorList>
    </citation>
    <scope>NUCLEOTIDE SEQUENCE [LARGE SCALE GENOMIC DNA]</scope>
    <source>
        <strain evidence="2 3">CBS 117206</strain>
    </source>
</reference>
<dbReference type="AlphaFoldDB" id="A0AAW0QK95"/>
<organism evidence="2 3">
    <name type="scientific">Apiospora kogelbergensis</name>
    <dbReference type="NCBI Taxonomy" id="1337665"/>
    <lineage>
        <taxon>Eukaryota</taxon>
        <taxon>Fungi</taxon>
        <taxon>Dikarya</taxon>
        <taxon>Ascomycota</taxon>
        <taxon>Pezizomycotina</taxon>
        <taxon>Sordariomycetes</taxon>
        <taxon>Xylariomycetidae</taxon>
        <taxon>Amphisphaeriales</taxon>
        <taxon>Apiosporaceae</taxon>
        <taxon>Apiospora</taxon>
    </lineage>
</organism>
<gene>
    <name evidence="2" type="ORF">PG999_010513</name>
</gene>
<feature type="transmembrane region" description="Helical" evidence="1">
    <location>
        <begin position="70"/>
        <end position="90"/>
    </location>
</feature>